<dbReference type="EC" id="4.99.1.2" evidence="1"/>
<dbReference type="PRINTS" id="PR01699">
    <property type="entry name" value="ORGNOHGLYASE"/>
</dbReference>
<dbReference type="KEGG" id="nev:NTE_02676"/>
<dbReference type="GO" id="GO:0018836">
    <property type="term" value="F:alkylmercury lyase activity"/>
    <property type="evidence" value="ECO:0007669"/>
    <property type="project" value="UniProtKB-EC"/>
</dbReference>
<accession>A0A075MZR7</accession>
<evidence type="ECO:0000313" key="2">
    <source>
        <dbReference type="Proteomes" id="UP000028194"/>
    </source>
</evidence>
<keyword evidence="1" id="KW-0456">Lyase</keyword>
<proteinExistence type="predicted"/>
<dbReference type="InterPro" id="IPR036390">
    <property type="entry name" value="WH_DNA-bd_sf"/>
</dbReference>
<evidence type="ECO:0000313" key="1">
    <source>
        <dbReference type="EMBL" id="AIF84719.1"/>
    </source>
</evidence>
<dbReference type="InterPro" id="IPR053717">
    <property type="entry name" value="MerB_lyase_sf"/>
</dbReference>
<dbReference type="GeneID" id="41598366"/>
<dbReference type="Gene3D" id="3.30.450.410">
    <property type="match status" value="1"/>
</dbReference>
<dbReference type="EMBL" id="CP007174">
    <property type="protein sequence ID" value="AIF84719.1"/>
    <property type="molecule type" value="Genomic_DNA"/>
</dbReference>
<sequence length="227" mass="25427">MAKTNQKKMNGNEVQQAIDKIATDIFESLIPEQEQRRIFGQTLQLLANGCPVPPDEIAIRLQVLTDKVISTLRGFGAEFDKDGNVLGVGLTLVPTPHVYKVDGRKLYTWCAADALLFPVMLNHTAYIESPDPVTGEKIRVGVTPDRVVEIEPKSAVVSWVKNVDATNIRGSGCCHVHFFSSPETASRWIEKHPDKMFYPANDVYQAMKHIILNKYGDMTVRQERICC</sequence>
<keyword evidence="2" id="KW-1185">Reference proteome</keyword>
<dbReference type="Pfam" id="PF03243">
    <property type="entry name" value="MerB"/>
    <property type="match status" value="1"/>
</dbReference>
<dbReference type="RefSeq" id="WP_148701239.1">
    <property type="nucleotide sequence ID" value="NZ_CP007174.1"/>
</dbReference>
<dbReference type="NCBIfam" id="NF009710">
    <property type="entry name" value="PRK13239.1"/>
    <property type="match status" value="1"/>
</dbReference>
<organism evidence="1 2">
    <name type="scientific">Candidatus Nitrososphaera evergladensis SR1</name>
    <dbReference type="NCBI Taxonomy" id="1459636"/>
    <lineage>
        <taxon>Archaea</taxon>
        <taxon>Nitrososphaerota</taxon>
        <taxon>Nitrososphaeria</taxon>
        <taxon>Nitrososphaerales</taxon>
        <taxon>Nitrososphaeraceae</taxon>
        <taxon>Nitrososphaera</taxon>
    </lineage>
</organism>
<name>A0A075MZR7_9ARCH</name>
<dbReference type="SUPFAM" id="SSF46785">
    <property type="entry name" value="Winged helix' DNA-binding domain"/>
    <property type="match status" value="1"/>
</dbReference>
<dbReference type="AlphaFoldDB" id="A0A075MZR7"/>
<reference evidence="1 2" key="1">
    <citation type="journal article" date="2014" name="PLoS ONE">
        <title>Genome Sequence of Candidatus Nitrososphaera evergladensis from Group I.1b Enriched from Everglades Soil Reveals Novel Genomic Features of the Ammonia-Oxidizing Archaea.</title>
        <authorList>
            <person name="Zhalnina K.V."/>
            <person name="Dias R."/>
            <person name="Leonard M.T."/>
            <person name="Dorr de Quadros P."/>
            <person name="Camargo F.A."/>
            <person name="Drew J.C."/>
            <person name="Farmerie W.G."/>
            <person name="Daroub S.H."/>
            <person name="Triplett E.W."/>
        </authorList>
    </citation>
    <scope>NUCLEOTIDE SEQUENCE [LARGE SCALE GENOMIC DNA]</scope>
    <source>
        <strain evidence="1 2">SR1</strain>
    </source>
</reference>
<dbReference type="InterPro" id="IPR004927">
    <property type="entry name" value="MerB"/>
</dbReference>
<dbReference type="HOGENOM" id="CLU_101685_0_0_2"/>
<dbReference type="OrthoDB" id="375805at2157"/>
<dbReference type="SUPFAM" id="SSF160387">
    <property type="entry name" value="NosL/MerB-like"/>
    <property type="match status" value="1"/>
</dbReference>
<dbReference type="Proteomes" id="UP000028194">
    <property type="component" value="Chromosome"/>
</dbReference>
<protein>
    <submittedName>
        <fullName evidence="1">Alkylmercury lyase</fullName>
        <ecNumber evidence="1">4.99.1.2</ecNumber>
    </submittedName>
</protein>
<gene>
    <name evidence="1" type="ORF">NTE_02676</name>
</gene>
<dbReference type="STRING" id="1459636.NTE_02676"/>